<protein>
    <submittedName>
        <fullName evidence="1">Uncharacterized protein</fullName>
    </submittedName>
</protein>
<reference evidence="1 2" key="1">
    <citation type="submission" date="2018-06" db="EMBL/GenBank/DDBJ databases">
        <authorList>
            <consortium name="Pathogen Informatics"/>
            <person name="Doyle S."/>
        </authorList>
    </citation>
    <scope>NUCLEOTIDE SEQUENCE [LARGE SCALE GENOMIC DNA]</scope>
    <source>
        <strain evidence="1 2">NCTC11532</strain>
    </source>
</reference>
<dbReference type="EMBL" id="UGPB01000001">
    <property type="protein sequence ID" value="STY28629.1"/>
    <property type="molecule type" value="Genomic_DNA"/>
</dbReference>
<sequence>MLIFQEKEDDKIQLRIRMHSLVLKEIEAYCRWANIQYKDFFIQRACEYIFAHDEDWINHKKQTES</sequence>
<proteinExistence type="predicted"/>
<name>A0A378LS21_9GAMM</name>
<organism evidence="1 2">
    <name type="scientific">Legionella wadsworthii</name>
    <dbReference type="NCBI Taxonomy" id="28088"/>
    <lineage>
        <taxon>Bacteria</taxon>
        <taxon>Pseudomonadati</taxon>
        <taxon>Pseudomonadota</taxon>
        <taxon>Gammaproteobacteria</taxon>
        <taxon>Legionellales</taxon>
        <taxon>Legionellaceae</taxon>
        <taxon>Legionella</taxon>
    </lineage>
</organism>
<dbReference type="AlphaFoldDB" id="A0A378LS21"/>
<keyword evidence="2" id="KW-1185">Reference proteome</keyword>
<dbReference type="OrthoDB" id="5604733at2"/>
<evidence type="ECO:0000313" key="1">
    <source>
        <dbReference type="EMBL" id="STY28629.1"/>
    </source>
</evidence>
<evidence type="ECO:0000313" key="2">
    <source>
        <dbReference type="Proteomes" id="UP000255297"/>
    </source>
</evidence>
<gene>
    <name evidence="1" type="ORF">NCTC11532_00804</name>
</gene>
<dbReference type="RefSeq" id="WP_031564073.1">
    <property type="nucleotide sequence ID" value="NZ_CAAAIS010000011.1"/>
</dbReference>
<accession>A0A378LS21</accession>
<dbReference type="Proteomes" id="UP000255297">
    <property type="component" value="Unassembled WGS sequence"/>
</dbReference>